<dbReference type="AlphaFoldDB" id="A0A5A7QQ86"/>
<evidence type="ECO:0000256" key="1">
    <source>
        <dbReference type="SAM" id="MobiDB-lite"/>
    </source>
</evidence>
<name>A0A5A7QQ86_STRAF</name>
<keyword evidence="3" id="KW-1185">Reference proteome</keyword>
<feature type="compositionally biased region" description="Polar residues" evidence="1">
    <location>
        <begin position="127"/>
        <end position="144"/>
    </location>
</feature>
<evidence type="ECO:0000313" key="2">
    <source>
        <dbReference type="EMBL" id="GER47394.1"/>
    </source>
</evidence>
<keyword evidence="2" id="KW-0675">Receptor</keyword>
<organism evidence="2 3">
    <name type="scientific">Striga asiatica</name>
    <name type="common">Asiatic witchweed</name>
    <name type="synonym">Buchnera asiatica</name>
    <dbReference type="NCBI Taxonomy" id="4170"/>
    <lineage>
        <taxon>Eukaryota</taxon>
        <taxon>Viridiplantae</taxon>
        <taxon>Streptophyta</taxon>
        <taxon>Embryophyta</taxon>
        <taxon>Tracheophyta</taxon>
        <taxon>Spermatophyta</taxon>
        <taxon>Magnoliopsida</taxon>
        <taxon>eudicotyledons</taxon>
        <taxon>Gunneridae</taxon>
        <taxon>Pentapetalae</taxon>
        <taxon>asterids</taxon>
        <taxon>lamiids</taxon>
        <taxon>Lamiales</taxon>
        <taxon>Orobanchaceae</taxon>
        <taxon>Buchnereae</taxon>
        <taxon>Striga</taxon>
    </lineage>
</organism>
<proteinExistence type="predicted"/>
<protein>
    <submittedName>
        <fullName evidence="2">Cadherin EGF LAG seven-pass G-type receptor 3</fullName>
    </submittedName>
</protein>
<reference evidence="3" key="1">
    <citation type="journal article" date="2019" name="Curr. Biol.">
        <title>Genome Sequence of Striga asiatica Provides Insight into the Evolution of Plant Parasitism.</title>
        <authorList>
            <person name="Yoshida S."/>
            <person name="Kim S."/>
            <person name="Wafula E.K."/>
            <person name="Tanskanen J."/>
            <person name="Kim Y.M."/>
            <person name="Honaas L."/>
            <person name="Yang Z."/>
            <person name="Spallek T."/>
            <person name="Conn C.E."/>
            <person name="Ichihashi Y."/>
            <person name="Cheong K."/>
            <person name="Cui S."/>
            <person name="Der J.P."/>
            <person name="Gundlach H."/>
            <person name="Jiao Y."/>
            <person name="Hori C."/>
            <person name="Ishida J.K."/>
            <person name="Kasahara H."/>
            <person name="Kiba T."/>
            <person name="Kim M.S."/>
            <person name="Koo N."/>
            <person name="Laohavisit A."/>
            <person name="Lee Y.H."/>
            <person name="Lumba S."/>
            <person name="McCourt P."/>
            <person name="Mortimer J.C."/>
            <person name="Mutuku J.M."/>
            <person name="Nomura T."/>
            <person name="Sasaki-Sekimoto Y."/>
            <person name="Seto Y."/>
            <person name="Wang Y."/>
            <person name="Wakatake T."/>
            <person name="Sakakibara H."/>
            <person name="Demura T."/>
            <person name="Yamaguchi S."/>
            <person name="Yoneyama K."/>
            <person name="Manabe R.I."/>
            <person name="Nelson D.C."/>
            <person name="Schulman A.H."/>
            <person name="Timko M.P."/>
            <person name="dePamphilis C.W."/>
            <person name="Choi D."/>
            <person name="Shirasu K."/>
        </authorList>
    </citation>
    <scope>NUCLEOTIDE SEQUENCE [LARGE SCALE GENOMIC DNA]</scope>
    <source>
        <strain evidence="3">cv. UVA1</strain>
    </source>
</reference>
<comment type="caution">
    <text evidence="2">The sequence shown here is derived from an EMBL/GenBank/DDBJ whole genome shotgun (WGS) entry which is preliminary data.</text>
</comment>
<feature type="region of interest" description="Disordered" evidence="1">
    <location>
        <begin position="198"/>
        <end position="227"/>
    </location>
</feature>
<evidence type="ECO:0000313" key="3">
    <source>
        <dbReference type="Proteomes" id="UP000325081"/>
    </source>
</evidence>
<gene>
    <name evidence="2" type="ORF">STAS_24498</name>
</gene>
<feature type="compositionally biased region" description="Basic residues" evidence="1">
    <location>
        <begin position="311"/>
        <end position="325"/>
    </location>
</feature>
<feature type="region of interest" description="Disordered" evidence="1">
    <location>
        <begin position="427"/>
        <end position="446"/>
    </location>
</feature>
<feature type="non-terminal residue" evidence="2">
    <location>
        <position position="1"/>
    </location>
</feature>
<dbReference type="Proteomes" id="UP000325081">
    <property type="component" value="Unassembled WGS sequence"/>
</dbReference>
<dbReference type="EMBL" id="BKCP01007915">
    <property type="protein sequence ID" value="GER47394.1"/>
    <property type="molecule type" value="Genomic_DNA"/>
</dbReference>
<accession>A0A5A7QQ86</accession>
<feature type="region of interest" description="Disordered" evidence="1">
    <location>
        <begin position="290"/>
        <end position="330"/>
    </location>
</feature>
<feature type="region of interest" description="Disordered" evidence="1">
    <location>
        <begin position="120"/>
        <end position="145"/>
    </location>
</feature>
<sequence length="446" mass="48245">PRRSKSNHWPIRTAIEEQPFVSLQNASTISLVENPASVNAVLVAEAQLKRPLLEENEGHNKRPRLEETIGVTSLPILSLIKLNGTEVSSFLKDVLPSQDLRDDDITLHDRGDRIAKWLAQQRPEPTLEQTSPNPNANAEQTSLNPEAPIGIVGPGQLGSSTGPRALGVRCTRAGVLCPRGLGARVAMHSTFPRQTGTRHAQACAENSGHSAAVRDERGTRRRRSSAVRCRTTGLLPLLGKKANEVPLLCSKVVRTGIPADHARLQSKGKIEQGLFLTRVSMVLPAVADGGAGHGKEPARGGQRLAGSSRWRNSRRRARHGGRRKGSNAVGCRAMGCGGSRRAEERRRTGSVAVAVRDGESSTLLHVEVCRATVDEQWVVTCYQRDEDATRSATTGGCRRRADDSSKLRRAGFCSWWRRRAAGELRVMPAGRGSRGSAACDKPSGGR</sequence>